<name>A0ABS5C5Y1_9BACL</name>
<accession>A0ABS5C5Y1</accession>
<dbReference type="Gene3D" id="3.30.70.1070">
    <property type="entry name" value="Sporulation related repeat"/>
    <property type="match status" value="1"/>
</dbReference>
<dbReference type="EMBL" id="JAGKSP010000001">
    <property type="protein sequence ID" value="MBP3961411.1"/>
    <property type="molecule type" value="Genomic_DNA"/>
</dbReference>
<evidence type="ECO:0000259" key="3">
    <source>
        <dbReference type="PROSITE" id="PS51724"/>
    </source>
</evidence>
<feature type="region of interest" description="Disordered" evidence="1">
    <location>
        <begin position="68"/>
        <end position="92"/>
    </location>
</feature>
<proteinExistence type="predicted"/>
<evidence type="ECO:0000256" key="1">
    <source>
        <dbReference type="SAM" id="MobiDB-lite"/>
    </source>
</evidence>
<dbReference type="Pfam" id="PF05036">
    <property type="entry name" value="SPOR"/>
    <property type="match status" value="1"/>
</dbReference>
<feature type="compositionally biased region" description="Basic and acidic residues" evidence="1">
    <location>
        <begin position="68"/>
        <end position="79"/>
    </location>
</feature>
<protein>
    <submittedName>
        <fullName evidence="4">SPOR domain-containing protein</fullName>
    </submittedName>
</protein>
<dbReference type="Proteomes" id="UP000673394">
    <property type="component" value="Unassembled WGS sequence"/>
</dbReference>
<feature type="transmembrane region" description="Helical" evidence="2">
    <location>
        <begin position="184"/>
        <end position="206"/>
    </location>
</feature>
<keyword evidence="2" id="KW-0472">Membrane</keyword>
<feature type="region of interest" description="Disordered" evidence="1">
    <location>
        <begin position="216"/>
        <end position="269"/>
    </location>
</feature>
<feature type="region of interest" description="Disordered" evidence="1">
    <location>
        <begin position="1"/>
        <end position="33"/>
    </location>
</feature>
<reference evidence="4 5" key="1">
    <citation type="submission" date="2021-04" db="EMBL/GenBank/DDBJ databases">
        <title>Paenibacillus sp. DLE-14 whole genome sequence.</title>
        <authorList>
            <person name="Ham Y.J."/>
        </authorList>
    </citation>
    <scope>NUCLEOTIDE SEQUENCE [LARGE SCALE GENOMIC DNA]</scope>
    <source>
        <strain evidence="4 5">DLE-14</strain>
    </source>
</reference>
<dbReference type="SUPFAM" id="SSF110997">
    <property type="entry name" value="Sporulation related repeat"/>
    <property type="match status" value="1"/>
</dbReference>
<evidence type="ECO:0000256" key="2">
    <source>
        <dbReference type="SAM" id="Phobius"/>
    </source>
</evidence>
<gene>
    <name evidence="4" type="ORF">I8J30_01710</name>
</gene>
<evidence type="ECO:0000313" key="4">
    <source>
        <dbReference type="EMBL" id="MBP3961411.1"/>
    </source>
</evidence>
<dbReference type="PROSITE" id="PS51724">
    <property type="entry name" value="SPOR"/>
    <property type="match status" value="1"/>
</dbReference>
<keyword evidence="2" id="KW-0812">Transmembrane</keyword>
<evidence type="ECO:0000313" key="5">
    <source>
        <dbReference type="Proteomes" id="UP000673394"/>
    </source>
</evidence>
<organism evidence="4 5">
    <name type="scientific">Paenibacillus lignilyticus</name>
    <dbReference type="NCBI Taxonomy" id="1172615"/>
    <lineage>
        <taxon>Bacteria</taxon>
        <taxon>Bacillati</taxon>
        <taxon>Bacillota</taxon>
        <taxon>Bacilli</taxon>
        <taxon>Bacillales</taxon>
        <taxon>Paenibacillaceae</taxon>
        <taxon>Paenibacillus</taxon>
    </lineage>
</organism>
<dbReference type="RefSeq" id="WP_210654824.1">
    <property type="nucleotide sequence ID" value="NZ_JAGKSP010000001.1"/>
</dbReference>
<comment type="caution">
    <text evidence="4">The sequence shown here is derived from an EMBL/GenBank/DDBJ whole genome shotgun (WGS) entry which is preliminary data.</text>
</comment>
<keyword evidence="2" id="KW-1133">Transmembrane helix</keyword>
<sequence length="481" mass="52327">MSAKGRITYRFDRQSGARVEQKPEQKQEQRNSANVIPFFQEEMKFTSEIGSWNSPFQNDAHALEQLIREADGQKADVPKTRKPSSNESARTMKHDNPLYDAVQEQLPPHMEQAETILLGDEYEEPRKRIQANPNVIDMYPILDEEMEERERRRSELQMQARTSFGSYMGGSNQRPSKGPSWFKVFASVTGAIATGALFGYFVLALFTGNGSFGSDSSVNQPGASVSGSITDGAESTGGPSGSAAANDKVNEPSSAGATNSNGAVDNGSGSGSSAAQSMIKVNIPESSYYMLQYGVFSNQEGLNAAVDELAAKGLAAAPLTTQEDYRVYVGMSSDRDEAQMLGHLLTNMEVYVKQIDLPAVTSIAFKGDAAAVEDFFEQTNGLIASLDRLTVERLSGTTNDAGDWKELHRQWITSANALAAGLTDKVNKSSLQKLTQLINTAAVAAEEYTKKPSDAYLWSMQASLMKAVFAEKAWFESMDAL</sequence>
<dbReference type="InterPro" id="IPR007730">
    <property type="entry name" value="SPOR-like_dom"/>
</dbReference>
<feature type="compositionally biased region" description="Basic and acidic residues" evidence="1">
    <location>
        <begin position="9"/>
        <end position="29"/>
    </location>
</feature>
<feature type="compositionally biased region" description="Polar residues" evidence="1">
    <location>
        <begin position="216"/>
        <end position="229"/>
    </location>
</feature>
<keyword evidence="5" id="KW-1185">Reference proteome</keyword>
<feature type="domain" description="SPOR" evidence="3">
    <location>
        <begin position="283"/>
        <end position="358"/>
    </location>
</feature>
<dbReference type="InterPro" id="IPR036680">
    <property type="entry name" value="SPOR-like_sf"/>
</dbReference>
<feature type="compositionally biased region" description="Low complexity" evidence="1">
    <location>
        <begin position="259"/>
        <end position="269"/>
    </location>
</feature>